<dbReference type="EMBL" id="JAKKPZ010000175">
    <property type="protein sequence ID" value="KAI1699544.1"/>
    <property type="molecule type" value="Genomic_DNA"/>
</dbReference>
<keyword evidence="1" id="KW-1133">Transmembrane helix</keyword>
<gene>
    <name evidence="2" type="ORF">DdX_17248</name>
</gene>
<feature type="transmembrane region" description="Helical" evidence="1">
    <location>
        <begin position="25"/>
        <end position="48"/>
    </location>
</feature>
<protein>
    <submittedName>
        <fullName evidence="2">Uncharacterized protein</fullName>
    </submittedName>
</protein>
<keyword evidence="1" id="KW-0472">Membrane</keyword>
<evidence type="ECO:0000256" key="1">
    <source>
        <dbReference type="SAM" id="Phobius"/>
    </source>
</evidence>
<organism evidence="2 3">
    <name type="scientific">Ditylenchus destructor</name>
    <dbReference type="NCBI Taxonomy" id="166010"/>
    <lineage>
        <taxon>Eukaryota</taxon>
        <taxon>Metazoa</taxon>
        <taxon>Ecdysozoa</taxon>
        <taxon>Nematoda</taxon>
        <taxon>Chromadorea</taxon>
        <taxon>Rhabditida</taxon>
        <taxon>Tylenchina</taxon>
        <taxon>Tylenchomorpha</taxon>
        <taxon>Sphaerularioidea</taxon>
        <taxon>Anguinidae</taxon>
        <taxon>Anguininae</taxon>
        <taxon>Ditylenchus</taxon>
    </lineage>
</organism>
<feature type="transmembrane region" description="Helical" evidence="1">
    <location>
        <begin position="152"/>
        <end position="176"/>
    </location>
</feature>
<evidence type="ECO:0000313" key="3">
    <source>
        <dbReference type="Proteomes" id="UP001201812"/>
    </source>
</evidence>
<keyword evidence="1" id="KW-0812">Transmembrane</keyword>
<comment type="caution">
    <text evidence="2">The sequence shown here is derived from an EMBL/GenBank/DDBJ whole genome shotgun (WGS) entry which is preliminary data.</text>
</comment>
<feature type="transmembrane region" description="Helical" evidence="1">
    <location>
        <begin position="60"/>
        <end position="81"/>
    </location>
</feature>
<evidence type="ECO:0000313" key="2">
    <source>
        <dbReference type="EMBL" id="KAI1699544.1"/>
    </source>
</evidence>
<feature type="transmembrane region" description="Helical" evidence="1">
    <location>
        <begin position="113"/>
        <end position="131"/>
    </location>
</feature>
<dbReference type="AlphaFoldDB" id="A0AAD4MM11"/>
<dbReference type="Proteomes" id="UP001201812">
    <property type="component" value="Unassembled WGS sequence"/>
</dbReference>
<sequence length="314" mass="35105">MASTDAYVTTKVPSHLPYLNQFCNVAITMLYVIIIYFTSQLIYCSLFVKQSMMVRSLSSSIMIFLVIRQLGALTSLPYSLYSAIKWTPKVHQCQSLSCVLRKYNLAVPLNGKLVIGFLNICASGLLMYAIRSTKTIHKLKNKVVKMTMFLEITLDMTPVFVNQICVMAGVPVGLYVGQLDTFMTMANVAICSVYYSKILIKRGNGCCVPSKKIVINVTLFNTASLHTRRSVPITSTKVTMITEILLDVMPTFLNQLFFMITEDSLGSYAGQLPTCLSMLNVAICSIHYSRILIRRQDTCCSSSYRVQTVNAWSS</sequence>
<name>A0AAD4MM11_9BILA</name>
<proteinExistence type="predicted"/>
<reference evidence="2" key="1">
    <citation type="submission" date="2022-01" db="EMBL/GenBank/DDBJ databases">
        <title>Genome Sequence Resource for Two Populations of Ditylenchus destructor, the Migratory Endoparasitic Phytonematode.</title>
        <authorList>
            <person name="Zhang H."/>
            <person name="Lin R."/>
            <person name="Xie B."/>
        </authorList>
    </citation>
    <scope>NUCLEOTIDE SEQUENCE</scope>
    <source>
        <strain evidence="2">BazhouSP</strain>
    </source>
</reference>
<accession>A0AAD4MM11</accession>
<feature type="transmembrane region" description="Helical" evidence="1">
    <location>
        <begin position="182"/>
        <end position="200"/>
    </location>
</feature>
<keyword evidence="3" id="KW-1185">Reference proteome</keyword>